<name>A0A1J1GSH0_PLAGA</name>
<dbReference type="RefSeq" id="XP_028528278.1">
    <property type="nucleotide sequence ID" value="XM_028671647.1"/>
</dbReference>
<comment type="caution">
    <text evidence="2">The sequence shown here is derived from an EMBL/GenBank/DDBJ whole genome shotgun (WGS) entry which is preliminary data.</text>
</comment>
<reference evidence="2" key="1">
    <citation type="submission" date="2015-04" db="EMBL/GenBank/DDBJ databases">
        <authorList>
            <consortium name="Pathogen Informatics"/>
        </authorList>
    </citation>
    <scope>NUCLEOTIDE SEQUENCE [LARGE SCALE GENOMIC DNA]</scope>
    <source>
        <strain evidence="2">8A</strain>
    </source>
</reference>
<proteinExistence type="predicted"/>
<evidence type="ECO:0000256" key="1">
    <source>
        <dbReference type="SAM" id="Phobius"/>
    </source>
</evidence>
<dbReference type="AlphaFoldDB" id="A0A1J1GSH0"/>
<accession>A0A1J1GSH0</accession>
<keyword evidence="3" id="KW-1185">Reference proteome</keyword>
<evidence type="ECO:0008006" key="4">
    <source>
        <dbReference type="Google" id="ProtNLM"/>
    </source>
</evidence>
<organism evidence="2 3">
    <name type="scientific">Plasmodium gallinaceum</name>
    <dbReference type="NCBI Taxonomy" id="5849"/>
    <lineage>
        <taxon>Eukaryota</taxon>
        <taxon>Sar</taxon>
        <taxon>Alveolata</taxon>
        <taxon>Apicomplexa</taxon>
        <taxon>Aconoidasida</taxon>
        <taxon>Haemosporida</taxon>
        <taxon>Plasmodiidae</taxon>
        <taxon>Plasmodium</taxon>
        <taxon>Plasmodium (Haemamoeba)</taxon>
    </lineage>
</organism>
<sequence length="187" mass="22239">MNSLFFLIKYLMFAFLILILQYSNNISFESWNIKKISEGTFRLKAKRTLSENIFKKSKSESTENLLDALEKEEIYEKQDEMEKNLIKSNAPKSIFHSFIIPKPSETIVELLNEHNVNKQEVTKYINKSIGSFFFSLISLSLPLYLVYLSHMEYFYNWKEHSEMYRLLMSYCILMISCFICLLYHKVA</sequence>
<keyword evidence="1" id="KW-0812">Transmembrane</keyword>
<protein>
    <recommendedName>
        <fullName evidence="4">Fam-h protein</fullName>
    </recommendedName>
</protein>
<dbReference type="Proteomes" id="UP000220797">
    <property type="component" value="Unassembled WGS sequence"/>
</dbReference>
<feature type="transmembrane region" description="Helical" evidence="1">
    <location>
        <begin position="128"/>
        <end position="147"/>
    </location>
</feature>
<dbReference type="VEuPathDB" id="PlasmoDB:PGAL8A_00267100"/>
<feature type="transmembrane region" description="Helical" evidence="1">
    <location>
        <begin position="6"/>
        <end position="24"/>
    </location>
</feature>
<keyword evidence="1" id="KW-1133">Transmembrane helix</keyword>
<evidence type="ECO:0000313" key="2">
    <source>
        <dbReference type="EMBL" id="CRG95468.1"/>
    </source>
</evidence>
<dbReference type="GeneID" id="39731200"/>
<evidence type="ECO:0000313" key="3">
    <source>
        <dbReference type="Proteomes" id="UP000220797"/>
    </source>
</evidence>
<keyword evidence="1" id="KW-0472">Membrane</keyword>
<gene>
    <name evidence="2" type="ORF">PGAL8A_00267100</name>
</gene>
<feature type="transmembrane region" description="Helical" evidence="1">
    <location>
        <begin position="167"/>
        <end position="184"/>
    </location>
</feature>
<dbReference type="EMBL" id="CVMV01000036">
    <property type="protein sequence ID" value="CRG95468.1"/>
    <property type="molecule type" value="Genomic_DNA"/>
</dbReference>